<gene>
    <name evidence="2" type="ORF">RSE6_02007</name>
</gene>
<protein>
    <submittedName>
        <fullName evidence="2">Uncharacterized protein</fullName>
    </submittedName>
</protein>
<name>A0A1E1LZ65_RHYSE</name>
<feature type="region of interest" description="Disordered" evidence="1">
    <location>
        <begin position="41"/>
        <end position="66"/>
    </location>
</feature>
<keyword evidence="3" id="KW-1185">Reference proteome</keyword>
<evidence type="ECO:0000313" key="3">
    <source>
        <dbReference type="Proteomes" id="UP000177625"/>
    </source>
</evidence>
<organism evidence="2 3">
    <name type="scientific">Rhynchosporium secalis</name>
    <name type="common">Barley scald fungus</name>
    <dbReference type="NCBI Taxonomy" id="38038"/>
    <lineage>
        <taxon>Eukaryota</taxon>
        <taxon>Fungi</taxon>
        <taxon>Dikarya</taxon>
        <taxon>Ascomycota</taxon>
        <taxon>Pezizomycotina</taxon>
        <taxon>Leotiomycetes</taxon>
        <taxon>Helotiales</taxon>
        <taxon>Ploettnerulaceae</taxon>
        <taxon>Rhynchosporium</taxon>
    </lineage>
</organism>
<proteinExistence type="predicted"/>
<accession>A0A1E1LZ65</accession>
<sequence>MSVEGKKISGNRRGIDIIFFQFIAQALHSRELKSIPSSTSIIKPKMPATTTPTPASKVSPSTTSSLPKIRDVQHNLIFFLRMPDCEIERPFAVVLTIWLTASSTVLMMDNGFHESCNH</sequence>
<dbReference type="Proteomes" id="UP000177625">
    <property type="component" value="Unassembled WGS sequence"/>
</dbReference>
<dbReference type="AlphaFoldDB" id="A0A1E1LZ65"/>
<evidence type="ECO:0000313" key="2">
    <source>
        <dbReference type="EMBL" id="CZT42154.1"/>
    </source>
</evidence>
<evidence type="ECO:0000256" key="1">
    <source>
        <dbReference type="SAM" id="MobiDB-lite"/>
    </source>
</evidence>
<reference evidence="3" key="1">
    <citation type="submission" date="2016-03" db="EMBL/GenBank/DDBJ databases">
        <authorList>
            <person name="Guldener U."/>
        </authorList>
    </citation>
    <scope>NUCLEOTIDE SEQUENCE [LARGE SCALE GENOMIC DNA]</scope>
</reference>
<dbReference type="EMBL" id="FJVC01000078">
    <property type="protein sequence ID" value="CZT42154.1"/>
    <property type="molecule type" value="Genomic_DNA"/>
</dbReference>